<dbReference type="InterPro" id="IPR036271">
    <property type="entry name" value="Tet_transcr_reg_TetR-rel_C_sf"/>
</dbReference>
<evidence type="ECO:0000256" key="4">
    <source>
        <dbReference type="ARBA" id="ARBA00023163"/>
    </source>
</evidence>
<accession>A0A0D1EQF2</accession>
<dbReference type="PRINTS" id="PR00455">
    <property type="entry name" value="HTHTETR"/>
</dbReference>
<dbReference type="PROSITE" id="PS50977">
    <property type="entry name" value="HTH_TETR_2"/>
    <property type="match status" value="1"/>
</dbReference>
<dbReference type="InterPro" id="IPR039538">
    <property type="entry name" value="BetI_C"/>
</dbReference>
<dbReference type="AlphaFoldDB" id="A0A0D1EQF2"/>
<dbReference type="Pfam" id="PF13977">
    <property type="entry name" value="TetR_C_6"/>
    <property type="match status" value="1"/>
</dbReference>
<keyword evidence="3 5" id="KW-0238">DNA-binding</keyword>
<dbReference type="RefSeq" id="WP_043917272.1">
    <property type="nucleotide sequence ID" value="NZ_FZPF01000003.1"/>
</dbReference>
<name>A0A0D1EQF2_9RHOB</name>
<dbReference type="GO" id="GO:0000976">
    <property type="term" value="F:transcription cis-regulatory region binding"/>
    <property type="evidence" value="ECO:0007669"/>
    <property type="project" value="TreeGrafter"/>
</dbReference>
<dbReference type="PANTHER" id="PTHR30055">
    <property type="entry name" value="HTH-TYPE TRANSCRIPTIONAL REGULATOR RUTR"/>
    <property type="match status" value="1"/>
</dbReference>
<gene>
    <name evidence="7" type="primary">kstR</name>
    <name evidence="7" type="ORF">jaqu_04090</name>
</gene>
<dbReference type="InterPro" id="IPR001647">
    <property type="entry name" value="HTH_TetR"/>
</dbReference>
<dbReference type="PANTHER" id="PTHR30055:SF228">
    <property type="entry name" value="TRANSCRIPTIONAL REGULATOR-RELATED"/>
    <property type="match status" value="1"/>
</dbReference>
<evidence type="ECO:0000313" key="7">
    <source>
        <dbReference type="EMBL" id="KIT17820.1"/>
    </source>
</evidence>
<dbReference type="GO" id="GO:0003700">
    <property type="term" value="F:DNA-binding transcription factor activity"/>
    <property type="evidence" value="ECO:0007669"/>
    <property type="project" value="TreeGrafter"/>
</dbReference>
<dbReference type="Pfam" id="PF00440">
    <property type="entry name" value="TetR_N"/>
    <property type="match status" value="1"/>
</dbReference>
<proteinExistence type="predicted"/>
<evidence type="ECO:0000256" key="5">
    <source>
        <dbReference type="PROSITE-ProRule" id="PRU00335"/>
    </source>
</evidence>
<comment type="caution">
    <text evidence="7">The sequence shown here is derived from an EMBL/GenBank/DDBJ whole genome shotgun (WGS) entry which is preliminary data.</text>
</comment>
<sequence length="217" mass="23579">MPAADAKDRRAFVREAPDRRRQDLIEATLALIGEHGFEAATVRAIAERANVTQGLIRHYFQTKDDLICAAYAQHMEAMTGLGLAPADGPGDALDRLRKVLAASVRAEVANPRNLTLWASFIARVPASDPIRQTHERTYLAFRDALQTLITDALAETGCPVPARDARRLAILCNAVIDGLWIEGGALPDHLSEEDLVTLVLDAASTLLSLPLSRGDRP</sequence>
<dbReference type="PATRIC" id="fig|935700.4.peg.438"/>
<keyword evidence="1" id="KW-0678">Repressor</keyword>
<dbReference type="EMBL" id="JYFE01000013">
    <property type="protein sequence ID" value="KIT17820.1"/>
    <property type="molecule type" value="Genomic_DNA"/>
</dbReference>
<evidence type="ECO:0000313" key="8">
    <source>
        <dbReference type="Proteomes" id="UP000032232"/>
    </source>
</evidence>
<evidence type="ECO:0000256" key="3">
    <source>
        <dbReference type="ARBA" id="ARBA00023125"/>
    </source>
</evidence>
<reference evidence="7 8" key="1">
    <citation type="submission" date="2015-02" db="EMBL/GenBank/DDBJ databases">
        <title>Genome Sequence of Jannaschia aquimarina DSM28248, a member of the Roseobacter clade.</title>
        <authorList>
            <person name="Voget S."/>
            <person name="Daniel R."/>
        </authorList>
    </citation>
    <scope>NUCLEOTIDE SEQUENCE [LARGE SCALE GENOMIC DNA]</scope>
    <source>
        <strain evidence="7 8">GSW-M26</strain>
    </source>
</reference>
<dbReference type="SUPFAM" id="SSF48498">
    <property type="entry name" value="Tetracyclin repressor-like, C-terminal domain"/>
    <property type="match status" value="1"/>
</dbReference>
<dbReference type="Proteomes" id="UP000032232">
    <property type="component" value="Unassembled WGS sequence"/>
</dbReference>
<evidence type="ECO:0000256" key="1">
    <source>
        <dbReference type="ARBA" id="ARBA00022491"/>
    </source>
</evidence>
<dbReference type="STRING" id="935700.jaqu_04090"/>
<keyword evidence="8" id="KW-1185">Reference proteome</keyword>
<dbReference type="InterPro" id="IPR023772">
    <property type="entry name" value="DNA-bd_HTH_TetR-type_CS"/>
</dbReference>
<dbReference type="Gene3D" id="1.10.357.10">
    <property type="entry name" value="Tetracycline Repressor, domain 2"/>
    <property type="match status" value="1"/>
</dbReference>
<protein>
    <submittedName>
        <fullName evidence="7">KstR protein</fullName>
    </submittedName>
</protein>
<evidence type="ECO:0000256" key="2">
    <source>
        <dbReference type="ARBA" id="ARBA00023015"/>
    </source>
</evidence>
<dbReference type="PROSITE" id="PS01081">
    <property type="entry name" value="HTH_TETR_1"/>
    <property type="match status" value="1"/>
</dbReference>
<evidence type="ECO:0000259" key="6">
    <source>
        <dbReference type="PROSITE" id="PS50977"/>
    </source>
</evidence>
<dbReference type="OrthoDB" id="9809265at2"/>
<keyword evidence="4" id="KW-0804">Transcription</keyword>
<dbReference type="InterPro" id="IPR009057">
    <property type="entry name" value="Homeodomain-like_sf"/>
</dbReference>
<dbReference type="InterPro" id="IPR050109">
    <property type="entry name" value="HTH-type_TetR-like_transc_reg"/>
</dbReference>
<keyword evidence="2" id="KW-0805">Transcription regulation</keyword>
<feature type="DNA-binding region" description="H-T-H motif" evidence="5">
    <location>
        <begin position="41"/>
        <end position="60"/>
    </location>
</feature>
<feature type="domain" description="HTH tetR-type" evidence="6">
    <location>
        <begin position="18"/>
        <end position="78"/>
    </location>
</feature>
<dbReference type="SUPFAM" id="SSF46689">
    <property type="entry name" value="Homeodomain-like"/>
    <property type="match status" value="1"/>
</dbReference>
<organism evidence="7 8">
    <name type="scientific">Jannaschia aquimarina</name>
    <dbReference type="NCBI Taxonomy" id="935700"/>
    <lineage>
        <taxon>Bacteria</taxon>
        <taxon>Pseudomonadati</taxon>
        <taxon>Pseudomonadota</taxon>
        <taxon>Alphaproteobacteria</taxon>
        <taxon>Rhodobacterales</taxon>
        <taxon>Roseobacteraceae</taxon>
        <taxon>Jannaschia</taxon>
    </lineage>
</organism>